<feature type="active site" description="Nucleophile" evidence="4">
    <location>
        <position position="182"/>
    </location>
</feature>
<accession>A0A1G9KT24</accession>
<dbReference type="STRING" id="380244.SAMN05216298_4238"/>
<evidence type="ECO:0000256" key="2">
    <source>
        <dbReference type="ARBA" id="ARBA00022797"/>
    </source>
</evidence>
<evidence type="ECO:0000256" key="4">
    <source>
        <dbReference type="PIRSR" id="PIRSR001112-1"/>
    </source>
</evidence>
<dbReference type="GO" id="GO:0004301">
    <property type="term" value="F:epoxide hydrolase activity"/>
    <property type="evidence" value="ECO:0007669"/>
    <property type="project" value="TreeGrafter"/>
</dbReference>
<dbReference type="SUPFAM" id="SSF53474">
    <property type="entry name" value="alpha/beta-Hydrolases"/>
    <property type="match status" value="1"/>
</dbReference>
<protein>
    <submittedName>
        <fullName evidence="6">Pimeloyl-ACP methyl ester carboxylesterase</fullName>
    </submittedName>
</protein>
<feature type="active site" description="Proton donor" evidence="4">
    <location>
        <position position="312"/>
    </location>
</feature>
<name>A0A1G9KT24_9ACTN</name>
<keyword evidence="7" id="KW-1185">Reference proteome</keyword>
<dbReference type="PANTHER" id="PTHR21661">
    <property type="entry name" value="EPOXIDE HYDROLASE 1-RELATED"/>
    <property type="match status" value="1"/>
</dbReference>
<feature type="active site" description="Proton acceptor" evidence="4">
    <location>
        <position position="360"/>
    </location>
</feature>
<dbReference type="PANTHER" id="PTHR21661:SF35">
    <property type="entry name" value="EPOXIDE HYDROLASE"/>
    <property type="match status" value="1"/>
</dbReference>
<evidence type="ECO:0000313" key="7">
    <source>
        <dbReference type="Proteomes" id="UP000198662"/>
    </source>
</evidence>
<dbReference type="Proteomes" id="UP000198662">
    <property type="component" value="Unassembled WGS sequence"/>
</dbReference>
<proteinExistence type="inferred from homology"/>
<sequence length="390" mass="42533">MGRMGAPIAEFRIDVPQGAVDDLHDRLRLARWPAASPEPGWASGVPVLYLRRLADHWLHDYDWRVHEAALNAFPQGLTEIEGQRVHFLHVRSPEPDALPLVVTHGWPGSVVEFMKVLGPLADPRAHGGDPADAFHVVAPSLPGFAFSTPLSAPDWDHAKIAAAWLALMDRLGYDRFGAHGGDTGSKVSPALGRLAPDRVVGVHVNGGLELPPPGDPGLADLTPEDRDRLESVRDLVRHGTGYADLQSTKPQTIAYALNDSPVGQLAWIADKFHDWTDPAARLPEHAVDVDQLLTNVTLYWLTGTGATSAHQYRAVRDEPAAPYSDVPTGVAVFPTDPAIRSLMERRHRIVHWSEFDRGGHFAAMEAPDLLVQDLREFFRPLRGAAAGGGE</sequence>
<dbReference type="InterPro" id="IPR016292">
    <property type="entry name" value="Epoxide_hydrolase"/>
</dbReference>
<dbReference type="GO" id="GO:0097176">
    <property type="term" value="P:epoxide metabolic process"/>
    <property type="evidence" value="ECO:0007669"/>
    <property type="project" value="TreeGrafter"/>
</dbReference>
<gene>
    <name evidence="6" type="ORF">SAMN05216298_4238</name>
</gene>
<organism evidence="6 7">
    <name type="scientific">Glycomyces sambucus</name>
    <dbReference type="NCBI Taxonomy" id="380244"/>
    <lineage>
        <taxon>Bacteria</taxon>
        <taxon>Bacillati</taxon>
        <taxon>Actinomycetota</taxon>
        <taxon>Actinomycetes</taxon>
        <taxon>Glycomycetales</taxon>
        <taxon>Glycomycetaceae</taxon>
        <taxon>Glycomyces</taxon>
    </lineage>
</organism>
<evidence type="ECO:0000256" key="1">
    <source>
        <dbReference type="ARBA" id="ARBA00010088"/>
    </source>
</evidence>
<dbReference type="InterPro" id="IPR010497">
    <property type="entry name" value="Epoxide_hydro_N"/>
</dbReference>
<dbReference type="Gene3D" id="3.40.50.1820">
    <property type="entry name" value="alpha/beta hydrolase"/>
    <property type="match status" value="1"/>
</dbReference>
<dbReference type="AlphaFoldDB" id="A0A1G9KT24"/>
<dbReference type="PRINTS" id="PR00412">
    <property type="entry name" value="EPOXHYDRLASE"/>
</dbReference>
<reference evidence="7" key="1">
    <citation type="submission" date="2016-10" db="EMBL/GenBank/DDBJ databases">
        <authorList>
            <person name="Varghese N."/>
            <person name="Submissions S."/>
        </authorList>
    </citation>
    <scope>NUCLEOTIDE SEQUENCE [LARGE SCALE GENOMIC DNA]</scope>
    <source>
        <strain evidence="7">CGMCC 4.3147</strain>
    </source>
</reference>
<dbReference type="InterPro" id="IPR029058">
    <property type="entry name" value="AB_hydrolase_fold"/>
</dbReference>
<feature type="domain" description="Epoxide hydrolase N-terminal" evidence="5">
    <location>
        <begin position="9"/>
        <end position="113"/>
    </location>
</feature>
<evidence type="ECO:0000313" key="6">
    <source>
        <dbReference type="EMBL" id="SDL52861.1"/>
    </source>
</evidence>
<evidence type="ECO:0000259" key="5">
    <source>
        <dbReference type="Pfam" id="PF06441"/>
    </source>
</evidence>
<dbReference type="EMBL" id="FNGF01000006">
    <property type="protein sequence ID" value="SDL52861.1"/>
    <property type="molecule type" value="Genomic_DNA"/>
</dbReference>
<comment type="similarity">
    <text evidence="1">Belongs to the peptidase S33 family.</text>
</comment>
<keyword evidence="2" id="KW-0058">Aromatic hydrocarbons catabolism</keyword>
<dbReference type="Pfam" id="PF06441">
    <property type="entry name" value="EHN"/>
    <property type="match status" value="1"/>
</dbReference>
<dbReference type="InterPro" id="IPR000639">
    <property type="entry name" value="Epox_hydrolase-like"/>
</dbReference>
<keyword evidence="3" id="KW-0378">Hydrolase</keyword>
<dbReference type="PIRSF" id="PIRSF001112">
    <property type="entry name" value="Epoxide_hydrolase"/>
    <property type="match status" value="1"/>
</dbReference>
<evidence type="ECO:0000256" key="3">
    <source>
        <dbReference type="ARBA" id="ARBA00022801"/>
    </source>
</evidence>